<sequence length="330" mass="37799">MTANDYEIREYLPGDEESIVRCFNDVFTDGDDRFVGRDVESWRWSFTDNPAGWRVYVAVCDGRVVAQCAAQPLRMIVEGAEATFAQGVDSMTHPAHRRGLKRPGLFVNTANAFFDRYGGADRDVVHFGLPIEQAFKMGTTFLKYEVVRTQTVLGLAPVVPPDTWPAEVERLGAFDEQVRWLYDRCSGAFGASAIRDATFLEWRFSRPGATYVRLGVRDEQGILRGLAVYRRTHLVVDDVGCVCEWLVPPEEPEVAELLERGLRRLAHEDGATGLALVVPDWSPWFAWMQERGWRVHPSVYTMCSRHWVRRLTPLWLRNHWWYTLADTDLV</sequence>
<dbReference type="Proteomes" id="UP000319342">
    <property type="component" value="Chromosome"/>
</dbReference>
<gene>
    <name evidence="1" type="ORF">Pla163_25890</name>
</gene>
<evidence type="ECO:0000313" key="1">
    <source>
        <dbReference type="EMBL" id="QDU85459.1"/>
    </source>
</evidence>
<dbReference type="Pfam" id="PF13527">
    <property type="entry name" value="Acetyltransf_9"/>
    <property type="match status" value="1"/>
</dbReference>
<dbReference type="AlphaFoldDB" id="A0A518D1Y1"/>
<protein>
    <submittedName>
        <fullName evidence="1">Uncharacterized protein</fullName>
    </submittedName>
</protein>
<proteinExistence type="predicted"/>
<accession>A0A518D1Y1</accession>
<evidence type="ECO:0000313" key="2">
    <source>
        <dbReference type="Proteomes" id="UP000319342"/>
    </source>
</evidence>
<reference evidence="1 2" key="1">
    <citation type="submission" date="2019-02" db="EMBL/GenBank/DDBJ databases">
        <title>Deep-cultivation of Planctomycetes and their phenomic and genomic characterization uncovers novel biology.</title>
        <authorList>
            <person name="Wiegand S."/>
            <person name="Jogler M."/>
            <person name="Boedeker C."/>
            <person name="Pinto D."/>
            <person name="Vollmers J."/>
            <person name="Rivas-Marin E."/>
            <person name="Kohn T."/>
            <person name="Peeters S.H."/>
            <person name="Heuer A."/>
            <person name="Rast P."/>
            <person name="Oberbeckmann S."/>
            <person name="Bunk B."/>
            <person name="Jeske O."/>
            <person name="Meyerdierks A."/>
            <person name="Storesund J.E."/>
            <person name="Kallscheuer N."/>
            <person name="Luecker S."/>
            <person name="Lage O.M."/>
            <person name="Pohl T."/>
            <person name="Merkel B.J."/>
            <person name="Hornburger P."/>
            <person name="Mueller R.-W."/>
            <person name="Bruemmer F."/>
            <person name="Labrenz M."/>
            <person name="Spormann A.M."/>
            <person name="Op den Camp H."/>
            <person name="Overmann J."/>
            <person name="Amann R."/>
            <person name="Jetten M.S.M."/>
            <person name="Mascher T."/>
            <person name="Medema M.H."/>
            <person name="Devos D.P."/>
            <person name="Kaster A.-K."/>
            <person name="Ovreas L."/>
            <person name="Rohde M."/>
            <person name="Galperin M.Y."/>
            <person name="Jogler C."/>
        </authorList>
    </citation>
    <scope>NUCLEOTIDE SEQUENCE [LARGE SCALE GENOMIC DNA]</scope>
    <source>
        <strain evidence="1 2">Pla163</strain>
    </source>
</reference>
<organism evidence="1 2">
    <name type="scientific">Rohdeia mirabilis</name>
    <dbReference type="NCBI Taxonomy" id="2528008"/>
    <lineage>
        <taxon>Bacteria</taxon>
        <taxon>Pseudomonadati</taxon>
        <taxon>Planctomycetota</taxon>
        <taxon>Planctomycetia</taxon>
        <taxon>Planctomycetia incertae sedis</taxon>
        <taxon>Rohdeia</taxon>
    </lineage>
</organism>
<dbReference type="Gene3D" id="3.40.630.30">
    <property type="match status" value="1"/>
</dbReference>
<name>A0A518D1Y1_9BACT</name>
<dbReference type="RefSeq" id="WP_145188847.1">
    <property type="nucleotide sequence ID" value="NZ_CP036290.1"/>
</dbReference>
<dbReference type="OrthoDB" id="4549080at2"/>
<keyword evidence="2" id="KW-1185">Reference proteome</keyword>
<dbReference type="InterPro" id="IPR016181">
    <property type="entry name" value="Acyl_CoA_acyltransferase"/>
</dbReference>
<dbReference type="EMBL" id="CP036290">
    <property type="protein sequence ID" value="QDU85459.1"/>
    <property type="molecule type" value="Genomic_DNA"/>
</dbReference>
<dbReference type="SUPFAM" id="SSF55729">
    <property type="entry name" value="Acyl-CoA N-acyltransferases (Nat)"/>
    <property type="match status" value="1"/>
</dbReference>